<dbReference type="EMBL" id="BLAE01000034">
    <property type="protein sequence ID" value="GES12030.1"/>
    <property type="molecule type" value="Genomic_DNA"/>
</dbReference>
<sequence length="514" mass="56095">MSASVSAEKDAEGRRGGSALIPGGRRDRIRLALLTCASAAVYATYSLVSLARFRASAYDLVIFDQGIRSYSRFEAPVSIIKGVHNEFGVDFTLLGDHWSPLLSLLAPLYWIHDGPGTLLVAQAVLLAAAIPFLWLYTFRALADGRLLGVRNARLVAYAVSFGYAISWPVVETVAFDFHEAAFVPLLVAILLESHQAGRRSHVILAAAGILLVKEDMGLLVAGLGFCFLVQRGSRRLGAAFVVTGILAAYIATQVLIPAFGGRSNYYWAYSALGGDAQEAIVNAVLHPIETIKLLWTPPMKMQTLLLTLAPVLLLPLFSPITIALVPLVLERMLSNSFPNWWVSEYHYTAFIVMIVFIGGVDGACRISRRVSARAQAKGDGSADDMAAKFINRWAVCVIAVGVAIVPFSSLGKLFTPGFYSISERQKAAAEAVSRIPDGVLVEASNNLAPALSSRTQTLLWDRTPRRAPWILADAGKKTFPFLSLDEQISRVRFLLTQGYEKQFESNGYLVLFRR</sequence>
<keyword evidence="3" id="KW-1185">Reference proteome</keyword>
<feature type="transmembrane region" description="Helical" evidence="1">
    <location>
        <begin position="31"/>
        <end position="51"/>
    </location>
</feature>
<evidence type="ECO:0000256" key="1">
    <source>
        <dbReference type="SAM" id="Phobius"/>
    </source>
</evidence>
<dbReference type="Pfam" id="PF09852">
    <property type="entry name" value="DUF2079"/>
    <property type="match status" value="1"/>
</dbReference>
<feature type="transmembrane region" description="Helical" evidence="1">
    <location>
        <begin position="304"/>
        <end position="325"/>
    </location>
</feature>
<dbReference type="InterPro" id="IPR018650">
    <property type="entry name" value="STSV1_Orf64"/>
</dbReference>
<organism evidence="2 3">
    <name type="scientific">Acrocarpospora macrocephala</name>
    <dbReference type="NCBI Taxonomy" id="150177"/>
    <lineage>
        <taxon>Bacteria</taxon>
        <taxon>Bacillati</taxon>
        <taxon>Actinomycetota</taxon>
        <taxon>Actinomycetes</taxon>
        <taxon>Streptosporangiales</taxon>
        <taxon>Streptosporangiaceae</taxon>
        <taxon>Acrocarpospora</taxon>
    </lineage>
</organism>
<feature type="transmembrane region" description="Helical" evidence="1">
    <location>
        <begin position="150"/>
        <end position="167"/>
    </location>
</feature>
<feature type="transmembrane region" description="Helical" evidence="1">
    <location>
        <begin position="236"/>
        <end position="256"/>
    </location>
</feature>
<keyword evidence="1" id="KW-0812">Transmembrane</keyword>
<reference evidence="2 3" key="1">
    <citation type="submission" date="2019-10" db="EMBL/GenBank/DDBJ databases">
        <title>Whole genome shotgun sequence of Acrocarpospora macrocephala NBRC 16266.</title>
        <authorList>
            <person name="Ichikawa N."/>
            <person name="Kimura A."/>
            <person name="Kitahashi Y."/>
            <person name="Komaki H."/>
            <person name="Oguchi A."/>
        </authorList>
    </citation>
    <scope>NUCLEOTIDE SEQUENCE [LARGE SCALE GENOMIC DNA]</scope>
    <source>
        <strain evidence="2 3">NBRC 16266</strain>
    </source>
</reference>
<feature type="transmembrane region" description="Helical" evidence="1">
    <location>
        <begin position="345"/>
        <end position="364"/>
    </location>
</feature>
<dbReference type="OrthoDB" id="5240834at2"/>
<comment type="caution">
    <text evidence="2">The sequence shown here is derived from an EMBL/GenBank/DDBJ whole genome shotgun (WGS) entry which is preliminary data.</text>
</comment>
<dbReference type="AlphaFoldDB" id="A0A5M3WTM9"/>
<evidence type="ECO:0000313" key="2">
    <source>
        <dbReference type="EMBL" id="GES12030.1"/>
    </source>
</evidence>
<protein>
    <recommendedName>
        <fullName evidence="4">DUF2079 domain-containing protein</fullName>
    </recommendedName>
</protein>
<evidence type="ECO:0000313" key="3">
    <source>
        <dbReference type="Proteomes" id="UP000331127"/>
    </source>
</evidence>
<proteinExistence type="predicted"/>
<keyword evidence="1" id="KW-1133">Transmembrane helix</keyword>
<dbReference type="RefSeq" id="WP_155357371.1">
    <property type="nucleotide sequence ID" value="NZ_BAAAHL010000030.1"/>
</dbReference>
<keyword evidence="1" id="KW-0472">Membrane</keyword>
<evidence type="ECO:0008006" key="4">
    <source>
        <dbReference type="Google" id="ProtNLM"/>
    </source>
</evidence>
<dbReference type="Proteomes" id="UP000331127">
    <property type="component" value="Unassembled WGS sequence"/>
</dbReference>
<name>A0A5M3WTM9_9ACTN</name>
<accession>A0A5M3WTM9</accession>
<feature type="transmembrane region" description="Helical" evidence="1">
    <location>
        <begin position="393"/>
        <end position="414"/>
    </location>
</feature>
<feature type="transmembrane region" description="Helical" evidence="1">
    <location>
        <begin position="118"/>
        <end position="138"/>
    </location>
</feature>
<gene>
    <name evidence="2" type="ORF">Amac_056270</name>
</gene>